<dbReference type="NCBIfam" id="TIGR03561">
    <property type="entry name" value="organ_hyd_perox"/>
    <property type="match status" value="1"/>
</dbReference>
<dbReference type="Gene3D" id="2.20.25.10">
    <property type="match status" value="1"/>
</dbReference>
<comment type="similarity">
    <text evidence="1">Belongs to the OsmC/Ohr family.</text>
</comment>
<dbReference type="InterPro" id="IPR003718">
    <property type="entry name" value="OsmC/Ohr_fam"/>
</dbReference>
<reference evidence="2 3" key="1">
    <citation type="submission" date="2016-10" db="EMBL/GenBank/DDBJ databases">
        <authorList>
            <person name="de Groot N.N."/>
        </authorList>
    </citation>
    <scope>NUCLEOTIDE SEQUENCE [LARGE SCALE GENOMIC DNA]</scope>
    <source>
        <strain evidence="2 3">DSM 13760</strain>
    </source>
</reference>
<dbReference type="GO" id="GO:0006979">
    <property type="term" value="P:response to oxidative stress"/>
    <property type="evidence" value="ECO:0007669"/>
    <property type="project" value="InterPro"/>
</dbReference>
<evidence type="ECO:0000256" key="1">
    <source>
        <dbReference type="ARBA" id="ARBA00007378"/>
    </source>
</evidence>
<dbReference type="STRING" id="142588.SAMN04488559_10483"/>
<dbReference type="PANTHER" id="PTHR33797:SF2">
    <property type="entry name" value="ORGANIC HYDROPEROXIDE RESISTANCE PROTEIN-LIKE"/>
    <property type="match status" value="1"/>
</dbReference>
<proteinExistence type="inferred from homology"/>
<dbReference type="SUPFAM" id="SSF82784">
    <property type="entry name" value="OsmC-like"/>
    <property type="match status" value="1"/>
</dbReference>
<evidence type="ECO:0000313" key="2">
    <source>
        <dbReference type="EMBL" id="SER72726.1"/>
    </source>
</evidence>
<dbReference type="Proteomes" id="UP000198948">
    <property type="component" value="Unassembled WGS sequence"/>
</dbReference>
<dbReference type="InterPro" id="IPR015946">
    <property type="entry name" value="KH_dom-like_a/b"/>
</dbReference>
<sequence length="144" mass="15591">MTDSNVLYQTKAVNTNGRDGESHLADHSFSVRVSTPKQLGGPGQGSNPEQLFAIGYSACYNSALAHKMKEHQVTGEATVAATVQLLSDSTDKGFKLAVLIEVAITELERAQVEQLAKEAHEFCPYSKATRGNIEVEIKVVDKID</sequence>
<dbReference type="Pfam" id="PF02566">
    <property type="entry name" value="OsmC"/>
    <property type="match status" value="1"/>
</dbReference>
<organism evidence="2 3">
    <name type="scientific">Isobaculum melis</name>
    <dbReference type="NCBI Taxonomy" id="142588"/>
    <lineage>
        <taxon>Bacteria</taxon>
        <taxon>Bacillati</taxon>
        <taxon>Bacillota</taxon>
        <taxon>Bacilli</taxon>
        <taxon>Lactobacillales</taxon>
        <taxon>Carnobacteriaceae</taxon>
        <taxon>Isobaculum</taxon>
    </lineage>
</organism>
<dbReference type="EMBL" id="FOHA01000004">
    <property type="protein sequence ID" value="SER72726.1"/>
    <property type="molecule type" value="Genomic_DNA"/>
</dbReference>
<dbReference type="AlphaFoldDB" id="A0A1H9RJ14"/>
<dbReference type="InterPro" id="IPR036102">
    <property type="entry name" value="OsmC/Ohrsf"/>
</dbReference>
<accession>A0A1H9RJ14</accession>
<gene>
    <name evidence="2" type="ORF">SAMN04488559_10483</name>
</gene>
<protein>
    <submittedName>
        <fullName evidence="2">Peroxiredoxin, Ohr subfamily</fullName>
    </submittedName>
</protein>
<evidence type="ECO:0000313" key="3">
    <source>
        <dbReference type="Proteomes" id="UP000198948"/>
    </source>
</evidence>
<keyword evidence="3" id="KW-1185">Reference proteome</keyword>
<dbReference type="InterPro" id="IPR019953">
    <property type="entry name" value="OHR"/>
</dbReference>
<dbReference type="PANTHER" id="PTHR33797">
    <property type="entry name" value="ORGANIC HYDROPEROXIDE RESISTANCE PROTEIN-LIKE"/>
    <property type="match status" value="1"/>
</dbReference>
<name>A0A1H9RJ14_9LACT</name>
<dbReference type="OrthoDB" id="9797508at2"/>
<dbReference type="Gene3D" id="3.30.300.20">
    <property type="match status" value="1"/>
</dbReference>
<dbReference type="RefSeq" id="WP_092650876.1">
    <property type="nucleotide sequence ID" value="NZ_FOHA01000004.1"/>
</dbReference>